<feature type="region of interest" description="Disordered" evidence="1">
    <location>
        <begin position="1"/>
        <end position="21"/>
    </location>
</feature>
<keyword evidence="2" id="KW-0472">Membrane</keyword>
<feature type="transmembrane region" description="Helical" evidence="2">
    <location>
        <begin position="161"/>
        <end position="183"/>
    </location>
</feature>
<name>L9WSF5_9EURY</name>
<dbReference type="AlphaFoldDB" id="L9WSF5"/>
<protein>
    <recommendedName>
        <fullName evidence="5">DUF3267 domain-containing protein</fullName>
    </recommendedName>
</protein>
<feature type="transmembrane region" description="Helical" evidence="2">
    <location>
        <begin position="77"/>
        <end position="100"/>
    </location>
</feature>
<gene>
    <name evidence="3" type="ORF">C492_19559</name>
</gene>
<reference evidence="3 4" key="1">
    <citation type="journal article" date="2014" name="PLoS Genet.">
        <title>Phylogenetically driven sequencing of extremely halophilic archaea reveals strategies for static and dynamic osmo-response.</title>
        <authorList>
            <person name="Becker E.A."/>
            <person name="Seitzer P.M."/>
            <person name="Tritt A."/>
            <person name="Larsen D."/>
            <person name="Krusor M."/>
            <person name="Yao A.I."/>
            <person name="Wu D."/>
            <person name="Madern D."/>
            <person name="Eisen J.A."/>
            <person name="Darling A.E."/>
            <person name="Facciotti M.T."/>
        </authorList>
    </citation>
    <scope>NUCLEOTIDE SEQUENCE [LARGE SCALE GENOMIC DNA]</scope>
    <source>
        <strain evidence="3 4">DSM 18795</strain>
    </source>
</reference>
<dbReference type="RefSeq" id="WP_008426575.1">
    <property type="nucleotide sequence ID" value="NZ_AOIA01000158.1"/>
</dbReference>
<accession>L9WSF5</accession>
<evidence type="ECO:0000313" key="4">
    <source>
        <dbReference type="Proteomes" id="UP000011531"/>
    </source>
</evidence>
<dbReference type="InterPro" id="IPR021683">
    <property type="entry name" value="DUF3267"/>
</dbReference>
<dbReference type="Pfam" id="PF11667">
    <property type="entry name" value="DUF3267"/>
    <property type="match status" value="1"/>
</dbReference>
<dbReference type="STRING" id="1227498.C492_19559"/>
<feature type="transmembrane region" description="Helical" evidence="2">
    <location>
        <begin position="106"/>
        <end position="122"/>
    </location>
</feature>
<evidence type="ECO:0000313" key="3">
    <source>
        <dbReference type="EMBL" id="ELY52362.1"/>
    </source>
</evidence>
<sequence>MAGVSDATPNGIDRESVPEEPTETVRLTRSVAVGLVLVSVVAAFASAYAFALVLAAVRGAPLEPIVLTARTLSNRGLLLGAIGLGLVAVGVHELLHGAFMSRYGDSPSYGVGVAAFVPYAYARGGPASYERNQLLVVLLAPLAVVTAAGTVAMVIHPSPVWLVPLSVNAAGSVGDLWMALALVRYPPGVRVGDHPQPTARGFGIYAPDGLERRPGAAALSRILAGATGTTVALAALLGGLVVRSLAVGTGTVVVAVDGWTVFRHELHATAVVLEVGVPPLAALATGGGLAWALLGAVRDALAKP</sequence>
<feature type="transmembrane region" description="Helical" evidence="2">
    <location>
        <begin position="134"/>
        <end position="155"/>
    </location>
</feature>
<evidence type="ECO:0000256" key="2">
    <source>
        <dbReference type="SAM" id="Phobius"/>
    </source>
</evidence>
<dbReference type="Proteomes" id="UP000011531">
    <property type="component" value="Unassembled WGS sequence"/>
</dbReference>
<keyword evidence="4" id="KW-1185">Reference proteome</keyword>
<proteinExistence type="predicted"/>
<evidence type="ECO:0000256" key="1">
    <source>
        <dbReference type="SAM" id="MobiDB-lite"/>
    </source>
</evidence>
<keyword evidence="2" id="KW-1133">Transmembrane helix</keyword>
<keyword evidence="2" id="KW-0812">Transmembrane</keyword>
<feature type="transmembrane region" description="Helical" evidence="2">
    <location>
        <begin position="222"/>
        <end position="246"/>
    </location>
</feature>
<dbReference type="EMBL" id="AOIA01000158">
    <property type="protein sequence ID" value="ELY52362.1"/>
    <property type="molecule type" value="Genomic_DNA"/>
</dbReference>
<organism evidence="3 4">
    <name type="scientific">Natronococcus jeotgali DSM 18795</name>
    <dbReference type="NCBI Taxonomy" id="1227498"/>
    <lineage>
        <taxon>Archaea</taxon>
        <taxon>Methanobacteriati</taxon>
        <taxon>Methanobacteriota</taxon>
        <taxon>Stenosarchaea group</taxon>
        <taxon>Halobacteria</taxon>
        <taxon>Halobacteriales</taxon>
        <taxon>Natrialbaceae</taxon>
        <taxon>Natronococcus</taxon>
    </lineage>
</organism>
<evidence type="ECO:0008006" key="5">
    <source>
        <dbReference type="Google" id="ProtNLM"/>
    </source>
</evidence>
<feature type="transmembrane region" description="Helical" evidence="2">
    <location>
        <begin position="266"/>
        <end position="294"/>
    </location>
</feature>
<feature type="transmembrane region" description="Helical" evidence="2">
    <location>
        <begin position="31"/>
        <end position="57"/>
    </location>
</feature>
<comment type="caution">
    <text evidence="3">The sequence shown here is derived from an EMBL/GenBank/DDBJ whole genome shotgun (WGS) entry which is preliminary data.</text>
</comment>